<dbReference type="GO" id="GO:0016233">
    <property type="term" value="P:telomere capping"/>
    <property type="evidence" value="ECO:0007669"/>
    <property type="project" value="InterPro"/>
</dbReference>
<evidence type="ECO:0000313" key="2">
    <source>
        <dbReference type="Proteomes" id="UP000027002"/>
    </source>
</evidence>
<gene>
    <name evidence="1" type="ORF">UV8b_00353</name>
</gene>
<name>A0A8E5ME06_USTVR</name>
<dbReference type="GeneID" id="66061131"/>
<reference evidence="1" key="1">
    <citation type="submission" date="2020-03" db="EMBL/GenBank/DDBJ databases">
        <title>A mixture of massive structural variations and highly conserved coding sequences in Ustilaginoidea virens genome.</title>
        <authorList>
            <person name="Zhang K."/>
            <person name="Zhao Z."/>
            <person name="Zhang Z."/>
            <person name="Li Y."/>
            <person name="Hsiang T."/>
            <person name="Sun W."/>
        </authorList>
    </citation>
    <scope>NUCLEOTIDE SEQUENCE</scope>
    <source>
        <strain evidence="1">UV-8b</strain>
    </source>
</reference>
<dbReference type="GO" id="GO:1990879">
    <property type="term" value="C:CST complex"/>
    <property type="evidence" value="ECO:0007669"/>
    <property type="project" value="InterPro"/>
</dbReference>
<dbReference type="Gene3D" id="2.40.50.140">
    <property type="entry name" value="Nucleic acid-binding proteins"/>
    <property type="match status" value="1"/>
</dbReference>
<dbReference type="InterPro" id="IPR024222">
    <property type="entry name" value="Ten1_fungal"/>
</dbReference>
<dbReference type="Proteomes" id="UP000027002">
    <property type="component" value="Chromosome 1"/>
</dbReference>
<protein>
    <recommendedName>
        <fullName evidence="3">Telomere length regulation/capping, TEN1</fullName>
    </recommendedName>
</protein>
<evidence type="ECO:0008006" key="3">
    <source>
        <dbReference type="Google" id="ProtNLM"/>
    </source>
</evidence>
<dbReference type="OrthoDB" id="5275361at2759"/>
<dbReference type="InterPro" id="IPR012340">
    <property type="entry name" value="NA-bd_OB-fold"/>
</dbReference>
<organism evidence="1 2">
    <name type="scientific">Ustilaginoidea virens</name>
    <name type="common">Rice false smut fungus</name>
    <name type="synonym">Villosiclava virens</name>
    <dbReference type="NCBI Taxonomy" id="1159556"/>
    <lineage>
        <taxon>Eukaryota</taxon>
        <taxon>Fungi</taxon>
        <taxon>Dikarya</taxon>
        <taxon>Ascomycota</taxon>
        <taxon>Pezizomycotina</taxon>
        <taxon>Sordariomycetes</taxon>
        <taxon>Hypocreomycetidae</taxon>
        <taxon>Hypocreales</taxon>
        <taxon>Clavicipitaceae</taxon>
        <taxon>Ustilaginoidea</taxon>
    </lineage>
</organism>
<dbReference type="KEGG" id="uvi:66061131"/>
<sequence>MSRGPLPSKLCLLSSLADHKPGDKVRFLGCVTSYDVNTASLVLGHPYPRGTDVLVAVSARLVLETMQPEATRVGEWVNVLGYVQDASAMDAPPPAGVCAFVEALMVWPTGPLDVRQYEKTAEDARLRS</sequence>
<evidence type="ECO:0000313" key="1">
    <source>
        <dbReference type="EMBL" id="QUC16112.1"/>
    </source>
</evidence>
<proteinExistence type="predicted"/>
<dbReference type="GO" id="GO:0043047">
    <property type="term" value="F:single-stranded telomeric DNA binding"/>
    <property type="evidence" value="ECO:0007669"/>
    <property type="project" value="InterPro"/>
</dbReference>
<accession>A0A8E5ME06</accession>
<dbReference type="AlphaFoldDB" id="A0A8E5ME06"/>
<dbReference type="EMBL" id="CP072753">
    <property type="protein sequence ID" value="QUC16112.1"/>
    <property type="molecule type" value="Genomic_DNA"/>
</dbReference>
<dbReference type="Pfam" id="PF12658">
    <property type="entry name" value="Ten1"/>
    <property type="match status" value="1"/>
</dbReference>
<dbReference type="RefSeq" id="XP_042993785.1">
    <property type="nucleotide sequence ID" value="XM_043137851.1"/>
</dbReference>
<keyword evidence="2" id="KW-1185">Reference proteome</keyword>